<reference evidence="2 3" key="1">
    <citation type="submission" date="2018-05" db="EMBL/GenBank/DDBJ databases">
        <title>Brachybacterium sp. M1HQ-2T, whole genome shotgun sequence.</title>
        <authorList>
            <person name="Tuo L."/>
        </authorList>
    </citation>
    <scope>NUCLEOTIDE SEQUENCE [LARGE SCALE GENOMIC DNA]</scope>
    <source>
        <strain evidence="2 3">M1HQ-2</strain>
    </source>
</reference>
<gene>
    <name evidence="2" type="ORF">DEO23_05760</name>
</gene>
<comment type="caution">
    <text evidence="2">The sequence shown here is derived from an EMBL/GenBank/DDBJ whole genome shotgun (WGS) entry which is preliminary data.</text>
</comment>
<feature type="region of interest" description="Disordered" evidence="1">
    <location>
        <begin position="311"/>
        <end position="346"/>
    </location>
</feature>
<keyword evidence="3" id="KW-1185">Reference proteome</keyword>
<evidence type="ECO:0000256" key="1">
    <source>
        <dbReference type="SAM" id="MobiDB-lite"/>
    </source>
</evidence>
<evidence type="ECO:0000313" key="2">
    <source>
        <dbReference type="EMBL" id="PWH06475.1"/>
    </source>
</evidence>
<dbReference type="Proteomes" id="UP000245590">
    <property type="component" value="Unassembled WGS sequence"/>
</dbReference>
<feature type="compositionally biased region" description="Low complexity" evidence="1">
    <location>
        <begin position="311"/>
        <end position="341"/>
    </location>
</feature>
<protein>
    <submittedName>
        <fullName evidence="2">Uncharacterized protein</fullName>
    </submittedName>
</protein>
<organism evidence="2 3">
    <name type="scientific">Brachybacterium endophyticum</name>
    <dbReference type="NCBI Taxonomy" id="2182385"/>
    <lineage>
        <taxon>Bacteria</taxon>
        <taxon>Bacillati</taxon>
        <taxon>Actinomycetota</taxon>
        <taxon>Actinomycetes</taxon>
        <taxon>Micrococcales</taxon>
        <taxon>Dermabacteraceae</taxon>
        <taxon>Brachybacterium</taxon>
    </lineage>
</organism>
<dbReference type="AlphaFoldDB" id="A0A2U2RL05"/>
<name>A0A2U2RL05_9MICO</name>
<sequence length="396" mass="43339">MILAMGSDGRLTIDRPVSKRLLYNKRAIQDIFLMWYPEKLRAFDVDAPVRDEDAAPQRGTFSCFTGGADSFDTLINNRDDIDAICYVHGYDIALSRTEIRDATSSHLREVAAETGKELIEISTNIRRFQNRAGSWPLIAHGAALASVGHLLSARFGRMLMPGSYTFADTFAWGTHPILDHRWSTDRLSVVDDGNGSDRVTKIVGLSRDPVAQRHLRVCWQNTGKYNCGECEKCKRTMITLAVEGVLPDFETFESTISLQAIRDMKVSSDGKRSYAQANLDHAEAKGATEIADVLRGLIADYDAKVEKKAQASAAKAPKTQAATGKGAGAKPASATAQTAASGAGGTAALEKRLRAVEKRLSATESRTAAHAKTLDKIQKLWPVRSWGRFAAWRHGE</sequence>
<evidence type="ECO:0000313" key="3">
    <source>
        <dbReference type="Proteomes" id="UP000245590"/>
    </source>
</evidence>
<proteinExistence type="predicted"/>
<dbReference type="EMBL" id="QFKX01000002">
    <property type="protein sequence ID" value="PWH06475.1"/>
    <property type="molecule type" value="Genomic_DNA"/>
</dbReference>
<accession>A0A2U2RL05</accession>